<accession>A0A9D1N0T9</accession>
<evidence type="ECO:0000313" key="2">
    <source>
        <dbReference type="Proteomes" id="UP000886748"/>
    </source>
</evidence>
<organism evidence="1 2">
    <name type="scientific">Candidatus Limenecus avicola</name>
    <dbReference type="NCBI Taxonomy" id="2840847"/>
    <lineage>
        <taxon>Bacteria</taxon>
        <taxon>Bacillati</taxon>
        <taxon>Bacillota</taxon>
        <taxon>Clostridia</taxon>
        <taxon>Eubacteriales</taxon>
        <taxon>Clostridiaceae</taxon>
        <taxon>Clostridiaceae incertae sedis</taxon>
        <taxon>Candidatus Limenecus</taxon>
    </lineage>
</organism>
<proteinExistence type="predicted"/>
<dbReference type="EMBL" id="DVOD01000051">
    <property type="protein sequence ID" value="HIU92841.1"/>
    <property type="molecule type" value="Genomic_DNA"/>
</dbReference>
<comment type="caution">
    <text evidence="1">The sequence shown here is derived from an EMBL/GenBank/DDBJ whole genome shotgun (WGS) entry which is preliminary data.</text>
</comment>
<dbReference type="AlphaFoldDB" id="A0A9D1N0T9"/>
<reference evidence="1" key="2">
    <citation type="journal article" date="2021" name="PeerJ">
        <title>Extensive microbial diversity within the chicken gut microbiome revealed by metagenomics and culture.</title>
        <authorList>
            <person name="Gilroy R."/>
            <person name="Ravi A."/>
            <person name="Getino M."/>
            <person name="Pursley I."/>
            <person name="Horton D.L."/>
            <person name="Alikhan N.F."/>
            <person name="Baker D."/>
            <person name="Gharbi K."/>
            <person name="Hall N."/>
            <person name="Watson M."/>
            <person name="Adriaenssens E.M."/>
            <person name="Foster-Nyarko E."/>
            <person name="Jarju S."/>
            <person name="Secka A."/>
            <person name="Antonio M."/>
            <person name="Oren A."/>
            <person name="Chaudhuri R.R."/>
            <person name="La Ragione R."/>
            <person name="Hildebrand F."/>
            <person name="Pallen M.J."/>
        </authorList>
    </citation>
    <scope>NUCLEOTIDE SEQUENCE</scope>
    <source>
        <strain evidence="1">CHK154-7741</strain>
    </source>
</reference>
<sequence length="56" mass="6444">MSKEKSNELKIVVESNFTLFDLRIRASQIKNGYLLRNSLSTLADFVESGKLHFKNI</sequence>
<reference evidence="1" key="1">
    <citation type="submission" date="2020-10" db="EMBL/GenBank/DDBJ databases">
        <authorList>
            <person name="Gilroy R."/>
        </authorList>
    </citation>
    <scope>NUCLEOTIDE SEQUENCE</scope>
    <source>
        <strain evidence="1">CHK154-7741</strain>
    </source>
</reference>
<evidence type="ECO:0000313" key="1">
    <source>
        <dbReference type="EMBL" id="HIU92841.1"/>
    </source>
</evidence>
<dbReference type="Proteomes" id="UP000886748">
    <property type="component" value="Unassembled WGS sequence"/>
</dbReference>
<protein>
    <submittedName>
        <fullName evidence="1">Uncharacterized protein</fullName>
    </submittedName>
</protein>
<name>A0A9D1N0T9_9CLOT</name>
<gene>
    <name evidence="1" type="ORF">IAD26_06890</name>
</gene>